<keyword evidence="11" id="KW-0547">Nucleotide-binding</keyword>
<feature type="domain" description="Histidine kinase" evidence="20">
    <location>
        <begin position="304"/>
        <end position="522"/>
    </location>
</feature>
<dbReference type="PROSITE" id="PS50109">
    <property type="entry name" value="HIS_KIN"/>
    <property type="match status" value="1"/>
</dbReference>
<dbReference type="InterPro" id="IPR003661">
    <property type="entry name" value="HisK_dim/P_dom"/>
</dbReference>
<evidence type="ECO:0000256" key="9">
    <source>
        <dbReference type="ARBA" id="ARBA00022692"/>
    </source>
</evidence>
<dbReference type="EMBL" id="CP003587">
    <property type="protein sequence ID" value="AGY59515.1"/>
    <property type="molecule type" value="Genomic_DNA"/>
</dbReference>
<dbReference type="InterPro" id="IPR036890">
    <property type="entry name" value="HATPase_C_sf"/>
</dbReference>
<evidence type="ECO:0000256" key="19">
    <source>
        <dbReference type="SAM" id="MobiDB-lite"/>
    </source>
</evidence>
<comment type="subcellular location">
    <subcellularLocation>
        <location evidence="2">Cell inner membrane</location>
        <topology evidence="2">Multi-pass membrane protein</topology>
    </subcellularLocation>
</comment>
<name>U5QPC0_GLOK1</name>
<protein>
    <recommendedName>
        <fullName evidence="17">Circadian input-output histidine kinase CikA</fullName>
        <ecNumber evidence="4">2.7.13.3</ecNumber>
    </recommendedName>
</protein>
<dbReference type="PROSITE" id="PS50112">
    <property type="entry name" value="PAS"/>
    <property type="match status" value="1"/>
</dbReference>
<evidence type="ECO:0000256" key="10">
    <source>
        <dbReference type="ARBA" id="ARBA00022737"/>
    </source>
</evidence>
<feature type="domain" description="PAC" evidence="22">
    <location>
        <begin position="234"/>
        <end position="286"/>
    </location>
</feature>
<dbReference type="SMART" id="SM00387">
    <property type="entry name" value="HATPase_c"/>
    <property type="match status" value="1"/>
</dbReference>
<dbReference type="Pfam" id="PF02518">
    <property type="entry name" value="HATPase_c"/>
    <property type="match status" value="1"/>
</dbReference>
<evidence type="ECO:0000256" key="6">
    <source>
        <dbReference type="ARBA" id="ARBA00022519"/>
    </source>
</evidence>
<dbReference type="CDD" id="cd00082">
    <property type="entry name" value="HisKA"/>
    <property type="match status" value="1"/>
</dbReference>
<dbReference type="Pfam" id="PF00512">
    <property type="entry name" value="HisKA"/>
    <property type="match status" value="1"/>
</dbReference>
<evidence type="ECO:0000256" key="1">
    <source>
        <dbReference type="ARBA" id="ARBA00000085"/>
    </source>
</evidence>
<evidence type="ECO:0000259" key="20">
    <source>
        <dbReference type="PROSITE" id="PS50109"/>
    </source>
</evidence>
<dbReference type="EC" id="2.7.13.3" evidence="4"/>
<keyword evidence="8" id="KW-0808">Transferase</keyword>
<dbReference type="PRINTS" id="PR00344">
    <property type="entry name" value="BCTRLSENSOR"/>
</dbReference>
<evidence type="ECO:0000313" key="23">
    <source>
        <dbReference type="EMBL" id="AGY59515.1"/>
    </source>
</evidence>
<dbReference type="SUPFAM" id="SSF47384">
    <property type="entry name" value="Homodimeric domain of signal transducing histidine kinase"/>
    <property type="match status" value="1"/>
</dbReference>
<dbReference type="CDD" id="cd00130">
    <property type="entry name" value="PAS"/>
    <property type="match status" value="2"/>
</dbReference>
<evidence type="ECO:0000256" key="4">
    <source>
        <dbReference type="ARBA" id="ARBA00012438"/>
    </source>
</evidence>
<feature type="domain" description="PAC" evidence="22">
    <location>
        <begin position="105"/>
        <end position="157"/>
    </location>
</feature>
<dbReference type="Proteomes" id="UP000017396">
    <property type="component" value="Chromosome"/>
</dbReference>
<evidence type="ECO:0000256" key="14">
    <source>
        <dbReference type="ARBA" id="ARBA00022989"/>
    </source>
</evidence>
<feature type="region of interest" description="Disordered" evidence="19">
    <location>
        <begin position="1"/>
        <end position="29"/>
    </location>
</feature>
<dbReference type="Gene3D" id="3.30.450.20">
    <property type="entry name" value="PAS domain"/>
    <property type="match status" value="2"/>
</dbReference>
<comment type="catalytic activity">
    <reaction evidence="1">
        <text>ATP + protein L-histidine = ADP + protein N-phospho-L-histidine.</text>
        <dbReference type="EC" id="2.7.13.3"/>
    </reaction>
</comment>
<dbReference type="SMART" id="SM00086">
    <property type="entry name" value="PAC"/>
    <property type="match status" value="2"/>
</dbReference>
<keyword evidence="12 23" id="KW-0418">Kinase</keyword>
<accession>U5QPC0</accession>
<dbReference type="InterPro" id="IPR035965">
    <property type="entry name" value="PAS-like_dom_sf"/>
</dbReference>
<keyword evidence="24" id="KW-1185">Reference proteome</keyword>
<keyword evidence="16" id="KW-0472">Membrane</keyword>
<dbReference type="Gene3D" id="3.30.565.10">
    <property type="entry name" value="Histidine kinase-like ATPase, C-terminal domain"/>
    <property type="match status" value="1"/>
</dbReference>
<keyword evidence="7" id="KW-0597">Phosphoprotein</keyword>
<dbReference type="SMART" id="SM00388">
    <property type="entry name" value="HisKA"/>
    <property type="match status" value="1"/>
</dbReference>
<evidence type="ECO:0000256" key="7">
    <source>
        <dbReference type="ARBA" id="ARBA00022553"/>
    </source>
</evidence>
<feature type="coiled-coil region" evidence="18">
    <location>
        <begin position="277"/>
        <end position="304"/>
    </location>
</feature>
<dbReference type="CDD" id="cd16922">
    <property type="entry name" value="HATPase_EvgS-ArcB-TorS-like"/>
    <property type="match status" value="1"/>
</dbReference>
<dbReference type="PANTHER" id="PTHR43547:SF2">
    <property type="entry name" value="HYBRID SIGNAL TRANSDUCTION HISTIDINE KINASE C"/>
    <property type="match status" value="1"/>
</dbReference>
<reference evidence="23 24" key="1">
    <citation type="journal article" date="2013" name="PLoS ONE">
        <title>Cultivation and Complete Genome Sequencing of Gloeobacter kilaueensis sp. nov., from a Lava Cave in Kilauea Caldera, Hawai'i.</title>
        <authorList>
            <person name="Saw J.H."/>
            <person name="Schatz M."/>
            <person name="Brown M.V."/>
            <person name="Kunkel D.D."/>
            <person name="Foster J.S."/>
            <person name="Shick H."/>
            <person name="Christensen S."/>
            <person name="Hou S."/>
            <person name="Wan X."/>
            <person name="Donachie S.P."/>
        </authorList>
    </citation>
    <scope>NUCLEOTIDE SEQUENCE [LARGE SCALE GENOMIC DNA]</scope>
    <source>
        <strain evidence="24">JS</strain>
    </source>
</reference>
<dbReference type="Pfam" id="PF08447">
    <property type="entry name" value="PAS_3"/>
    <property type="match status" value="2"/>
</dbReference>
<keyword evidence="6" id="KW-0997">Cell inner membrane</keyword>
<dbReference type="GO" id="GO:0000155">
    <property type="term" value="F:phosphorelay sensor kinase activity"/>
    <property type="evidence" value="ECO:0007669"/>
    <property type="project" value="InterPro"/>
</dbReference>
<evidence type="ECO:0000256" key="16">
    <source>
        <dbReference type="ARBA" id="ARBA00023136"/>
    </source>
</evidence>
<keyword evidence="14" id="KW-1133">Transmembrane helix</keyword>
<dbReference type="FunFam" id="3.30.565.10:FF:000010">
    <property type="entry name" value="Sensor histidine kinase RcsC"/>
    <property type="match status" value="1"/>
</dbReference>
<evidence type="ECO:0000313" key="24">
    <source>
        <dbReference type="Proteomes" id="UP000017396"/>
    </source>
</evidence>
<keyword evidence="10" id="KW-0677">Repeat</keyword>
<dbReference type="InterPro" id="IPR000700">
    <property type="entry name" value="PAS-assoc_C"/>
</dbReference>
<evidence type="ECO:0000259" key="22">
    <source>
        <dbReference type="PROSITE" id="PS50113"/>
    </source>
</evidence>
<dbReference type="Gene3D" id="2.10.70.100">
    <property type="match status" value="2"/>
</dbReference>
<dbReference type="SUPFAM" id="SSF55874">
    <property type="entry name" value="ATPase domain of HSP90 chaperone/DNA topoisomerase II/histidine kinase"/>
    <property type="match status" value="1"/>
</dbReference>
<dbReference type="HOGENOM" id="CLU_000445_114_15_3"/>
<dbReference type="InterPro" id="IPR000014">
    <property type="entry name" value="PAS"/>
</dbReference>
<dbReference type="RefSeq" id="WP_023174800.1">
    <property type="nucleotide sequence ID" value="NC_022600.1"/>
</dbReference>
<dbReference type="KEGG" id="glj:GKIL_3269"/>
<evidence type="ECO:0000256" key="8">
    <source>
        <dbReference type="ARBA" id="ARBA00022679"/>
    </source>
</evidence>
<dbReference type="NCBIfam" id="TIGR00229">
    <property type="entry name" value="sensory_box"/>
    <property type="match status" value="2"/>
</dbReference>
<dbReference type="InterPro" id="IPR004358">
    <property type="entry name" value="Sig_transdc_His_kin-like_C"/>
</dbReference>
<dbReference type="InterPro" id="IPR003594">
    <property type="entry name" value="HATPase_dom"/>
</dbReference>
<evidence type="ECO:0000256" key="17">
    <source>
        <dbReference type="ARBA" id="ARBA00074306"/>
    </source>
</evidence>
<evidence type="ECO:0000259" key="21">
    <source>
        <dbReference type="PROSITE" id="PS50112"/>
    </source>
</evidence>
<evidence type="ECO:0000256" key="18">
    <source>
        <dbReference type="SAM" id="Coils"/>
    </source>
</evidence>
<dbReference type="FunFam" id="1.10.287.130:FF:000004">
    <property type="entry name" value="Ethylene receptor 1"/>
    <property type="match status" value="1"/>
</dbReference>
<dbReference type="STRING" id="1183438.GKIL_3269"/>
<dbReference type="OrthoDB" id="499174at2"/>
<feature type="domain" description="PAS" evidence="21">
    <location>
        <begin position="30"/>
        <end position="101"/>
    </location>
</feature>
<proteinExistence type="inferred from homology"/>
<keyword evidence="5" id="KW-1003">Cell membrane</keyword>
<dbReference type="eggNOG" id="COG2205">
    <property type="taxonomic scope" value="Bacteria"/>
</dbReference>
<sequence>MLPDAAGSPAGGSKSPLKPQSPGVRPSSLSEGHLRTALEFAELGVWHWDLLRDRLEWTDTCKRLFGIPLEAEVDLDIFLQTLHPDDRERTLAAIQRTIDRPDVPYDIEYRAIWPDGTERWLAARGNTEYDAQGRAVRMVGVVFDIDERVQLTRELKTSHARERIAQQAAGMGIFEWDLRTGLSVWSEELLALYGVAGDPDFQPGVEGWVALLHPDDRERCLQEAEALNQGDKEYASEFRIIRPDGQMRWFLARGRTLRDEAGQVHKVVGINIDITERKRSEQLLDEARAEAEAANRAKDQFLAMLSHELRTPLNPILGWTQLLRRGQLSAAAQAQALEIIERNARLQNQLIEDLLDVSRIERGKFIHKPQPLQLTGVVLAAVEAVRTLAVEAQLQLEVEIAENLPLVEADPTRLQQVIWNLLTNAIKFTPSGGQIRLQVERTPSGVRVSVTDTGAGIVADFLPHLFERFRQADETTTRRQGGLGLGLFIVRHIVELHGGKVWAESAGEGKGARFTVELPAAIYPVVLPDAVANA</sequence>
<dbReference type="GO" id="GO:0005886">
    <property type="term" value="C:plasma membrane"/>
    <property type="evidence" value="ECO:0007669"/>
    <property type="project" value="UniProtKB-SubCell"/>
</dbReference>
<keyword evidence="9" id="KW-0812">Transmembrane</keyword>
<organism evidence="23 24">
    <name type="scientific">Gloeobacter kilaueensis (strain ATCC BAA-2537 / CCAP 1431/1 / ULC 316 / JS1)</name>
    <dbReference type="NCBI Taxonomy" id="1183438"/>
    <lineage>
        <taxon>Bacteria</taxon>
        <taxon>Bacillati</taxon>
        <taxon>Cyanobacteriota</taxon>
        <taxon>Cyanophyceae</taxon>
        <taxon>Gloeobacterales</taxon>
        <taxon>Gloeobacteraceae</taxon>
        <taxon>Gloeobacter</taxon>
    </lineage>
</organism>
<evidence type="ECO:0000256" key="13">
    <source>
        <dbReference type="ARBA" id="ARBA00022840"/>
    </source>
</evidence>
<keyword evidence="13" id="KW-0067">ATP-binding</keyword>
<dbReference type="PANTHER" id="PTHR43547">
    <property type="entry name" value="TWO-COMPONENT HISTIDINE KINASE"/>
    <property type="match status" value="1"/>
</dbReference>
<evidence type="ECO:0000256" key="12">
    <source>
        <dbReference type="ARBA" id="ARBA00022777"/>
    </source>
</evidence>
<dbReference type="PROSITE" id="PS50113">
    <property type="entry name" value="PAC"/>
    <property type="match status" value="2"/>
</dbReference>
<dbReference type="Gene3D" id="1.10.287.130">
    <property type="match status" value="1"/>
</dbReference>
<keyword evidence="18" id="KW-0175">Coiled coil</keyword>
<evidence type="ECO:0000256" key="15">
    <source>
        <dbReference type="ARBA" id="ARBA00023012"/>
    </source>
</evidence>
<dbReference type="AlphaFoldDB" id="U5QPC0"/>
<evidence type="ECO:0000256" key="5">
    <source>
        <dbReference type="ARBA" id="ARBA00022475"/>
    </source>
</evidence>
<dbReference type="InterPro" id="IPR013655">
    <property type="entry name" value="PAS_fold_3"/>
</dbReference>
<dbReference type="SUPFAM" id="SSF55785">
    <property type="entry name" value="PYP-like sensor domain (PAS domain)"/>
    <property type="match status" value="2"/>
</dbReference>
<dbReference type="FunFam" id="2.10.70.100:FF:000001">
    <property type="entry name" value="Sensory transduction histidine kinase"/>
    <property type="match status" value="1"/>
</dbReference>
<dbReference type="SMART" id="SM00091">
    <property type="entry name" value="PAS"/>
    <property type="match status" value="2"/>
</dbReference>
<gene>
    <name evidence="23" type="ORF">GKIL_3269</name>
</gene>
<dbReference type="InterPro" id="IPR005467">
    <property type="entry name" value="His_kinase_dom"/>
</dbReference>
<evidence type="ECO:0000256" key="11">
    <source>
        <dbReference type="ARBA" id="ARBA00022741"/>
    </source>
</evidence>
<evidence type="ECO:0000256" key="3">
    <source>
        <dbReference type="ARBA" id="ARBA00006402"/>
    </source>
</evidence>
<evidence type="ECO:0000256" key="2">
    <source>
        <dbReference type="ARBA" id="ARBA00004429"/>
    </source>
</evidence>
<dbReference type="GO" id="GO:0005524">
    <property type="term" value="F:ATP binding"/>
    <property type="evidence" value="ECO:0007669"/>
    <property type="project" value="UniProtKB-KW"/>
</dbReference>
<keyword evidence="15" id="KW-0902">Two-component regulatory system</keyword>
<comment type="similarity">
    <text evidence="3">In the N-terminal section; belongs to the phytochrome family.</text>
</comment>
<dbReference type="InterPro" id="IPR001610">
    <property type="entry name" value="PAC"/>
</dbReference>
<dbReference type="InterPro" id="IPR036097">
    <property type="entry name" value="HisK_dim/P_sf"/>
</dbReference>